<accession>A0A3D9HX76</accession>
<gene>
    <name evidence="5" type="ORF">DFP90_101780</name>
</gene>
<dbReference type="SMART" id="SM00342">
    <property type="entry name" value="HTH_ARAC"/>
    <property type="match status" value="1"/>
</dbReference>
<keyword evidence="6" id="KW-1185">Reference proteome</keyword>
<dbReference type="PANTHER" id="PTHR43130:SF3">
    <property type="entry name" value="HTH-TYPE TRANSCRIPTIONAL REGULATOR RV1931C"/>
    <property type="match status" value="1"/>
</dbReference>
<dbReference type="PANTHER" id="PTHR43130">
    <property type="entry name" value="ARAC-FAMILY TRANSCRIPTIONAL REGULATOR"/>
    <property type="match status" value="1"/>
</dbReference>
<dbReference type="EMBL" id="QRDW01000001">
    <property type="protein sequence ID" value="RED53981.1"/>
    <property type="molecule type" value="Genomic_DNA"/>
</dbReference>
<evidence type="ECO:0000256" key="1">
    <source>
        <dbReference type="ARBA" id="ARBA00023015"/>
    </source>
</evidence>
<dbReference type="GO" id="GO:0043565">
    <property type="term" value="F:sequence-specific DNA binding"/>
    <property type="evidence" value="ECO:0007669"/>
    <property type="project" value="InterPro"/>
</dbReference>
<dbReference type="RefSeq" id="WP_115935077.1">
    <property type="nucleotide sequence ID" value="NZ_QRDW01000001.1"/>
</dbReference>
<protein>
    <submittedName>
        <fullName evidence="5">AraC family transcriptional regulator with amidase-like domain</fullName>
    </submittedName>
</protein>
<dbReference type="OrthoDB" id="9793422at2"/>
<dbReference type="AlphaFoldDB" id="A0A3D9HX76"/>
<dbReference type="PROSITE" id="PS01124">
    <property type="entry name" value="HTH_ARAC_FAMILY_2"/>
    <property type="match status" value="1"/>
</dbReference>
<dbReference type="Pfam" id="PF12833">
    <property type="entry name" value="HTH_18"/>
    <property type="match status" value="1"/>
</dbReference>
<dbReference type="InterPro" id="IPR052158">
    <property type="entry name" value="INH-QAR"/>
</dbReference>
<dbReference type="PROSITE" id="PS00041">
    <property type="entry name" value="HTH_ARAC_FAMILY_1"/>
    <property type="match status" value="1"/>
</dbReference>
<reference evidence="5 6" key="1">
    <citation type="submission" date="2018-07" db="EMBL/GenBank/DDBJ databases">
        <title>Genomic Encyclopedia of Type Strains, Phase III (KMG-III): the genomes of soil and plant-associated and newly described type strains.</title>
        <authorList>
            <person name="Whitman W."/>
        </authorList>
    </citation>
    <scope>NUCLEOTIDE SEQUENCE [LARGE SCALE GENOMIC DNA]</scope>
    <source>
        <strain evidence="5 6">CECT 8488</strain>
    </source>
</reference>
<dbReference type="Proteomes" id="UP000256845">
    <property type="component" value="Unassembled WGS sequence"/>
</dbReference>
<keyword evidence="1" id="KW-0805">Transcription regulation</keyword>
<sequence length="336" mass="36831">MRNIDQNGPLACILAYDGLCTFEFGICVEVFGRKRPELDVDWYRFAVIAREKGPFAMDGGLMVQASHDLEMGEEADLIIVPGWPSPDAPVDPAVIGLLQRAVARGAMVASICSGVFVLAEAGLLAGRRATTHWRYTDAFHRRFPEITLEPDVLYVDEGQVLTSAGSAAGLDLCLHIVRRRFGVEVANSVARRLVLPAHREGGQAQFVPKPVARSGGGDLSGLMDRVRRQLDQEWTVTRMAGEAGFSLRTLIRRFKDGTGQSPLAWLTAERVAYARELLETTDFNVEQIAQLSGLNTPETLRHHFRKQVGIAPLAYRAAFGSGGQPLKHRLETGADL</sequence>
<organism evidence="5 6">
    <name type="scientific">Aestuariispira insulae</name>
    <dbReference type="NCBI Taxonomy" id="1461337"/>
    <lineage>
        <taxon>Bacteria</taxon>
        <taxon>Pseudomonadati</taxon>
        <taxon>Pseudomonadota</taxon>
        <taxon>Alphaproteobacteria</taxon>
        <taxon>Rhodospirillales</taxon>
        <taxon>Kiloniellaceae</taxon>
        <taxon>Aestuariispira</taxon>
    </lineage>
</organism>
<keyword evidence="2" id="KW-0238">DNA-binding</keyword>
<dbReference type="InterPro" id="IPR029062">
    <property type="entry name" value="Class_I_gatase-like"/>
</dbReference>
<dbReference type="SUPFAM" id="SSF46689">
    <property type="entry name" value="Homeodomain-like"/>
    <property type="match status" value="2"/>
</dbReference>
<feature type="domain" description="HTH araC/xylS-type" evidence="4">
    <location>
        <begin position="220"/>
        <end position="318"/>
    </location>
</feature>
<evidence type="ECO:0000313" key="6">
    <source>
        <dbReference type="Proteomes" id="UP000256845"/>
    </source>
</evidence>
<keyword evidence="3" id="KW-0804">Transcription</keyword>
<dbReference type="InterPro" id="IPR018060">
    <property type="entry name" value="HTH_AraC"/>
</dbReference>
<proteinExistence type="predicted"/>
<dbReference type="GO" id="GO:0003700">
    <property type="term" value="F:DNA-binding transcription factor activity"/>
    <property type="evidence" value="ECO:0007669"/>
    <property type="project" value="InterPro"/>
</dbReference>
<dbReference type="SUPFAM" id="SSF52317">
    <property type="entry name" value="Class I glutamine amidotransferase-like"/>
    <property type="match status" value="1"/>
</dbReference>
<evidence type="ECO:0000256" key="2">
    <source>
        <dbReference type="ARBA" id="ARBA00023125"/>
    </source>
</evidence>
<evidence type="ECO:0000256" key="3">
    <source>
        <dbReference type="ARBA" id="ARBA00023163"/>
    </source>
</evidence>
<name>A0A3D9HX76_9PROT</name>
<dbReference type="Gene3D" id="1.10.10.60">
    <property type="entry name" value="Homeodomain-like"/>
    <property type="match status" value="1"/>
</dbReference>
<dbReference type="NCBIfam" id="NF006902">
    <property type="entry name" value="PRK09393.1"/>
    <property type="match status" value="1"/>
</dbReference>
<evidence type="ECO:0000259" key="4">
    <source>
        <dbReference type="PROSITE" id="PS01124"/>
    </source>
</evidence>
<dbReference type="InterPro" id="IPR002818">
    <property type="entry name" value="DJ-1/PfpI"/>
</dbReference>
<dbReference type="CDD" id="cd03137">
    <property type="entry name" value="GATase1_AraC_1"/>
    <property type="match status" value="1"/>
</dbReference>
<dbReference type="Pfam" id="PF01965">
    <property type="entry name" value="DJ-1_PfpI"/>
    <property type="match status" value="1"/>
</dbReference>
<comment type="caution">
    <text evidence="5">The sequence shown here is derived from an EMBL/GenBank/DDBJ whole genome shotgun (WGS) entry which is preliminary data.</text>
</comment>
<dbReference type="InterPro" id="IPR018062">
    <property type="entry name" value="HTH_AraC-typ_CS"/>
</dbReference>
<dbReference type="Gene3D" id="3.40.50.880">
    <property type="match status" value="1"/>
</dbReference>
<evidence type="ECO:0000313" key="5">
    <source>
        <dbReference type="EMBL" id="RED53981.1"/>
    </source>
</evidence>
<dbReference type="InterPro" id="IPR009057">
    <property type="entry name" value="Homeodomain-like_sf"/>
</dbReference>